<evidence type="ECO:0000313" key="1">
    <source>
        <dbReference type="EnsemblPlants" id="Kaladp0039s0517.1.v1.1"/>
    </source>
</evidence>
<dbReference type="AlphaFoldDB" id="A0A7N0TLA4"/>
<name>A0A7N0TLA4_KALFE</name>
<evidence type="ECO:0000313" key="2">
    <source>
        <dbReference type="Proteomes" id="UP000594263"/>
    </source>
</evidence>
<reference evidence="1" key="1">
    <citation type="submission" date="2021-01" db="UniProtKB">
        <authorList>
            <consortium name="EnsemblPlants"/>
        </authorList>
    </citation>
    <scope>IDENTIFICATION</scope>
</reference>
<dbReference type="Gramene" id="Kaladp0039s0517.1.v1.1">
    <property type="protein sequence ID" value="Kaladp0039s0517.1.v1.1"/>
    <property type="gene ID" value="Kaladp0039s0517.v1.1"/>
</dbReference>
<dbReference type="EnsemblPlants" id="Kaladp0039s0517.1.v1.1">
    <property type="protein sequence ID" value="Kaladp0039s0517.1.v1.1"/>
    <property type="gene ID" value="Kaladp0039s0517.v1.1"/>
</dbReference>
<proteinExistence type="predicted"/>
<accession>A0A7N0TLA4</accession>
<protein>
    <submittedName>
        <fullName evidence="1">Uncharacterized protein</fullName>
    </submittedName>
</protein>
<dbReference type="Proteomes" id="UP000594263">
    <property type="component" value="Unplaced"/>
</dbReference>
<keyword evidence="2" id="KW-1185">Reference proteome</keyword>
<sequence length="62" mass="6804">MPPKLLVSSTSSCMAGQASGLPELLQLLHGQSSQSHLTRRDLISITKHHCILVYKSPLHSLR</sequence>
<organism evidence="1 2">
    <name type="scientific">Kalanchoe fedtschenkoi</name>
    <name type="common">Lavender scallops</name>
    <name type="synonym">South American air plant</name>
    <dbReference type="NCBI Taxonomy" id="63787"/>
    <lineage>
        <taxon>Eukaryota</taxon>
        <taxon>Viridiplantae</taxon>
        <taxon>Streptophyta</taxon>
        <taxon>Embryophyta</taxon>
        <taxon>Tracheophyta</taxon>
        <taxon>Spermatophyta</taxon>
        <taxon>Magnoliopsida</taxon>
        <taxon>eudicotyledons</taxon>
        <taxon>Gunneridae</taxon>
        <taxon>Pentapetalae</taxon>
        <taxon>Saxifragales</taxon>
        <taxon>Crassulaceae</taxon>
        <taxon>Kalanchoe</taxon>
    </lineage>
</organism>